<organism evidence="2 3">
    <name type="scientific">Mauremys mutica</name>
    <name type="common">yellowpond turtle</name>
    <dbReference type="NCBI Taxonomy" id="74926"/>
    <lineage>
        <taxon>Eukaryota</taxon>
        <taxon>Metazoa</taxon>
        <taxon>Chordata</taxon>
        <taxon>Craniata</taxon>
        <taxon>Vertebrata</taxon>
        <taxon>Euteleostomi</taxon>
        <taxon>Archelosauria</taxon>
        <taxon>Testudinata</taxon>
        <taxon>Testudines</taxon>
        <taxon>Cryptodira</taxon>
        <taxon>Durocryptodira</taxon>
        <taxon>Testudinoidea</taxon>
        <taxon>Geoemydidae</taxon>
        <taxon>Geoemydinae</taxon>
        <taxon>Mauremys</taxon>
    </lineage>
</organism>
<dbReference type="Proteomes" id="UP000827986">
    <property type="component" value="Unassembled WGS sequence"/>
</dbReference>
<gene>
    <name evidence="2" type="ORF">KIL84_021202</name>
</gene>
<accession>A0A9D3XBR5</accession>
<dbReference type="AlphaFoldDB" id="A0A9D3XBR5"/>
<dbReference type="EMBL" id="JAHDVG010000475">
    <property type="protein sequence ID" value="KAH1176468.1"/>
    <property type="molecule type" value="Genomic_DNA"/>
</dbReference>
<comment type="caution">
    <text evidence="2">The sequence shown here is derived from an EMBL/GenBank/DDBJ whole genome shotgun (WGS) entry which is preliminary data.</text>
</comment>
<evidence type="ECO:0000313" key="3">
    <source>
        <dbReference type="Proteomes" id="UP000827986"/>
    </source>
</evidence>
<proteinExistence type="predicted"/>
<keyword evidence="3" id="KW-1185">Reference proteome</keyword>
<evidence type="ECO:0000313" key="2">
    <source>
        <dbReference type="EMBL" id="KAH1176468.1"/>
    </source>
</evidence>
<name>A0A9D3XBR5_9SAUR</name>
<feature type="compositionally biased region" description="Polar residues" evidence="1">
    <location>
        <begin position="184"/>
        <end position="196"/>
    </location>
</feature>
<sequence>MPRGTGEPAVSRAPLPRFLALVLCTCETPARGTGSHACWLYPVSRRAPQALLRGAENVISLYDPGSHCARPCTNSGYKANPCPTEVPVSPPAQQRAARDGRAQNTSVRGSGWSIKLRVGSQGVGRPGTDVVDGEGGFSPAEKAAAPWRSSEGRRDLTGLKPELGRFPTAGVTGRPGCVEPSPAETRQTWSGKNQPV</sequence>
<reference evidence="2" key="1">
    <citation type="submission" date="2021-09" db="EMBL/GenBank/DDBJ databases">
        <title>The genome of Mauremys mutica provides insights into the evolution of semi-aquatic lifestyle.</title>
        <authorList>
            <person name="Gong S."/>
            <person name="Gao Y."/>
        </authorList>
    </citation>
    <scope>NUCLEOTIDE SEQUENCE</scope>
    <source>
        <strain evidence="2">MM-2020</strain>
        <tissue evidence="2">Muscle</tissue>
    </source>
</reference>
<feature type="region of interest" description="Disordered" evidence="1">
    <location>
        <begin position="83"/>
        <end position="196"/>
    </location>
</feature>
<protein>
    <submittedName>
        <fullName evidence="2">Uncharacterized protein</fullName>
    </submittedName>
</protein>
<evidence type="ECO:0000256" key="1">
    <source>
        <dbReference type="SAM" id="MobiDB-lite"/>
    </source>
</evidence>